<dbReference type="PANTHER" id="PTHR34002:SF9">
    <property type="entry name" value="XYLOGLUCAN-SPECIFIC ENDO-BETA-1,4-GLUCANASE A"/>
    <property type="match status" value="1"/>
</dbReference>
<gene>
    <name evidence="4" type="ORF">FB567DRAFT_507141</name>
</gene>
<dbReference type="OrthoDB" id="89349at2759"/>
<protein>
    <submittedName>
        <fullName evidence="4">Concanavalin A-like lectin/glucanase domain-containing protein</fullName>
    </submittedName>
</protein>
<dbReference type="InterPro" id="IPR013319">
    <property type="entry name" value="GH11/12"/>
</dbReference>
<dbReference type="Proteomes" id="UP000813461">
    <property type="component" value="Unassembled WGS sequence"/>
</dbReference>
<comment type="caution">
    <text evidence="4">The sequence shown here is derived from an EMBL/GenBank/DDBJ whole genome shotgun (WGS) entry which is preliminary data.</text>
</comment>
<reference evidence="4" key="1">
    <citation type="journal article" date="2021" name="Nat. Commun.">
        <title>Genetic determinants of endophytism in the Arabidopsis root mycobiome.</title>
        <authorList>
            <person name="Mesny F."/>
            <person name="Miyauchi S."/>
            <person name="Thiergart T."/>
            <person name="Pickel B."/>
            <person name="Atanasova L."/>
            <person name="Karlsson M."/>
            <person name="Huettel B."/>
            <person name="Barry K.W."/>
            <person name="Haridas S."/>
            <person name="Chen C."/>
            <person name="Bauer D."/>
            <person name="Andreopoulos W."/>
            <person name="Pangilinan J."/>
            <person name="LaButti K."/>
            <person name="Riley R."/>
            <person name="Lipzen A."/>
            <person name="Clum A."/>
            <person name="Drula E."/>
            <person name="Henrissat B."/>
            <person name="Kohler A."/>
            <person name="Grigoriev I.V."/>
            <person name="Martin F.M."/>
            <person name="Hacquard S."/>
        </authorList>
    </citation>
    <scope>NUCLEOTIDE SEQUENCE</scope>
    <source>
        <strain evidence="4">MPI-SDFR-AT-0120</strain>
    </source>
</reference>
<evidence type="ECO:0000256" key="3">
    <source>
        <dbReference type="SAM" id="SignalP"/>
    </source>
</evidence>
<dbReference type="GO" id="GO:0008810">
    <property type="term" value="F:cellulase activity"/>
    <property type="evidence" value="ECO:0007669"/>
    <property type="project" value="InterPro"/>
</dbReference>
<dbReference type="GO" id="GO:0000272">
    <property type="term" value="P:polysaccharide catabolic process"/>
    <property type="evidence" value="ECO:0007669"/>
    <property type="project" value="UniProtKB-KW"/>
</dbReference>
<evidence type="ECO:0000256" key="1">
    <source>
        <dbReference type="ARBA" id="ARBA00005519"/>
    </source>
</evidence>
<dbReference type="InterPro" id="IPR002594">
    <property type="entry name" value="GH12"/>
</dbReference>
<evidence type="ECO:0000313" key="4">
    <source>
        <dbReference type="EMBL" id="KAH7071061.1"/>
    </source>
</evidence>
<dbReference type="PANTHER" id="PTHR34002">
    <property type="entry name" value="BLR1656 PROTEIN"/>
    <property type="match status" value="1"/>
</dbReference>
<evidence type="ECO:0000256" key="2">
    <source>
        <dbReference type="RuleBase" id="RU361163"/>
    </source>
</evidence>
<evidence type="ECO:0000313" key="5">
    <source>
        <dbReference type="Proteomes" id="UP000813461"/>
    </source>
</evidence>
<dbReference type="AlphaFoldDB" id="A0A8K0QUJ9"/>
<dbReference type="Gene3D" id="2.60.120.180">
    <property type="match status" value="1"/>
</dbReference>
<organism evidence="4 5">
    <name type="scientific">Paraphoma chrysanthemicola</name>
    <dbReference type="NCBI Taxonomy" id="798071"/>
    <lineage>
        <taxon>Eukaryota</taxon>
        <taxon>Fungi</taxon>
        <taxon>Dikarya</taxon>
        <taxon>Ascomycota</taxon>
        <taxon>Pezizomycotina</taxon>
        <taxon>Dothideomycetes</taxon>
        <taxon>Pleosporomycetidae</taxon>
        <taxon>Pleosporales</taxon>
        <taxon>Pleosporineae</taxon>
        <taxon>Phaeosphaeriaceae</taxon>
        <taxon>Paraphoma</taxon>
    </lineage>
</organism>
<name>A0A8K0QUJ9_9PLEO</name>
<keyword evidence="2" id="KW-0624">Polysaccharide degradation</keyword>
<feature type="chain" id="PRO_5035427998" evidence="3">
    <location>
        <begin position="18"/>
        <end position="270"/>
    </location>
</feature>
<keyword evidence="3" id="KW-0732">Signal</keyword>
<feature type="signal peptide" evidence="3">
    <location>
        <begin position="1"/>
        <end position="17"/>
    </location>
</feature>
<keyword evidence="5" id="KW-1185">Reference proteome</keyword>
<dbReference type="Pfam" id="PF01670">
    <property type="entry name" value="Glyco_hydro_12"/>
    <property type="match status" value="1"/>
</dbReference>
<comment type="similarity">
    <text evidence="1 2">Belongs to the glycosyl hydrolase 12 (cellulase H) family.</text>
</comment>
<accession>A0A8K0QUJ9</accession>
<dbReference type="InterPro" id="IPR013320">
    <property type="entry name" value="ConA-like_dom_sf"/>
</dbReference>
<proteinExistence type="inferred from homology"/>
<dbReference type="SUPFAM" id="SSF49899">
    <property type="entry name" value="Concanavalin A-like lectins/glucanases"/>
    <property type="match status" value="1"/>
</dbReference>
<keyword evidence="2" id="KW-0378">Hydrolase</keyword>
<keyword evidence="2" id="KW-0119">Carbohydrate metabolism</keyword>
<dbReference type="EMBL" id="JAGMVJ010000025">
    <property type="protein sequence ID" value="KAH7071061.1"/>
    <property type="molecule type" value="Genomic_DNA"/>
</dbReference>
<sequence>MFMQALISLALAAQTFAAPAPQGITLSDSTKQQPIQMCGKAQNIVLTDTPWIVYNMFYNQAQTKGSMCTGYDSVSTGANGNKNIKWSAVTDISYVKATDNVPKGYTFVGLTRNLETKLSAIKSIPATYTWTRTNTTAYKGNICFDFMTSDTKGDSTSSAAQELMLWLNYTGGQLPIGWVAGPKATIANLYGTSWKLYQGVNTDTGLTVSSLLPDKQFTGTFTGDIKEWLTALVKVGVFKDSTYVNVGNAGTEPFYGKARVDATLGLQINL</sequence>
<keyword evidence="2" id="KW-0326">Glycosidase</keyword>